<evidence type="ECO:0000256" key="3">
    <source>
        <dbReference type="PROSITE-ProRule" id="PRU00076"/>
    </source>
</evidence>
<feature type="domain" description="EGF-like" evidence="6">
    <location>
        <begin position="153"/>
        <end position="195"/>
    </location>
</feature>
<dbReference type="InterPro" id="IPR006212">
    <property type="entry name" value="Furin_repeat"/>
</dbReference>
<dbReference type="Proteomes" id="UP000887116">
    <property type="component" value="Unassembled WGS sequence"/>
</dbReference>
<protein>
    <submittedName>
        <fullName evidence="7">Cysteine-rich with EGF-like domain protein 2</fullName>
    </submittedName>
</protein>
<keyword evidence="4" id="KW-1133">Transmembrane helix</keyword>
<comment type="caution">
    <text evidence="7">The sequence shown here is derived from an EMBL/GenBank/DDBJ whole genome shotgun (WGS) entry which is preliminary data.</text>
</comment>
<dbReference type="AlphaFoldDB" id="A0A8X6LHK3"/>
<keyword evidence="4" id="KW-0472">Membrane</keyword>
<sequence length="379" mass="42370">MKLFLIYCIIFSLSRIVSLQEETGKIKNKVDSKSPTKKQETLPPCQACRMLANSFKKGMERTSRGKFEGGDALWEESRLGTYADSEIRLVEIQEKLCSEEEKAFDQCHHLAEEHEALLEEWWFKSKASYPDIFYFLCIDKLLVCCPENHFGSDCKPCLGGLVNPCNGHGQCKGGGTRKGSGLCRCDLGYTGELCEKCKVGYYNDTSVNGSWQCTKCDVSCKGHCREAGPKGCEVCADGYYYSIELGCVDSNECLVNPCKYGTFCVNTVGSYHCVECDKSCDDCRGDGPDMCEKCAKGYTYQEPLCIETKSWQRSLHVEVARYATYIGLCIATCIILRRNFYIASLIGLLVGVYIGLSEYTVGDWDKRSVIKSVRSLSTL</sequence>
<keyword evidence="4" id="KW-0812">Transmembrane</keyword>
<dbReference type="InterPro" id="IPR018097">
    <property type="entry name" value="EGF_Ca-bd_CS"/>
</dbReference>
<dbReference type="CDD" id="cd00054">
    <property type="entry name" value="EGF_CA"/>
    <property type="match status" value="1"/>
</dbReference>
<dbReference type="InterPro" id="IPR009030">
    <property type="entry name" value="Growth_fac_rcpt_cys_sf"/>
</dbReference>
<keyword evidence="2 3" id="KW-1015">Disulfide bond</keyword>
<evidence type="ECO:0000313" key="7">
    <source>
        <dbReference type="EMBL" id="GFR10105.1"/>
    </source>
</evidence>
<feature type="transmembrane region" description="Helical" evidence="4">
    <location>
        <begin position="340"/>
        <end position="361"/>
    </location>
</feature>
<dbReference type="InterPro" id="IPR000742">
    <property type="entry name" value="EGF"/>
</dbReference>
<dbReference type="PROSITE" id="PS00022">
    <property type="entry name" value="EGF_1"/>
    <property type="match status" value="1"/>
</dbReference>
<evidence type="ECO:0000256" key="4">
    <source>
        <dbReference type="SAM" id="Phobius"/>
    </source>
</evidence>
<keyword evidence="8" id="KW-1185">Reference proteome</keyword>
<dbReference type="Gene3D" id="2.10.25.10">
    <property type="entry name" value="Laminin"/>
    <property type="match status" value="1"/>
</dbReference>
<dbReference type="SMART" id="SM00261">
    <property type="entry name" value="FU"/>
    <property type="match status" value="2"/>
</dbReference>
<dbReference type="SUPFAM" id="SSF57184">
    <property type="entry name" value="Growth factor receptor domain"/>
    <property type="match status" value="1"/>
</dbReference>
<comment type="caution">
    <text evidence="3">Lacks conserved residue(s) required for the propagation of feature annotation.</text>
</comment>
<evidence type="ECO:0000256" key="1">
    <source>
        <dbReference type="ARBA" id="ARBA00022536"/>
    </source>
</evidence>
<evidence type="ECO:0000259" key="6">
    <source>
        <dbReference type="PROSITE" id="PS50026"/>
    </source>
</evidence>
<keyword evidence="1 3" id="KW-0245">EGF-like domain</keyword>
<evidence type="ECO:0000256" key="5">
    <source>
        <dbReference type="SAM" id="SignalP"/>
    </source>
</evidence>
<reference evidence="7" key="1">
    <citation type="submission" date="2020-07" db="EMBL/GenBank/DDBJ databases">
        <title>Multicomponent nature underlies the extraordinary mechanical properties of spider dragline silk.</title>
        <authorList>
            <person name="Kono N."/>
            <person name="Nakamura H."/>
            <person name="Mori M."/>
            <person name="Yoshida Y."/>
            <person name="Ohtoshi R."/>
            <person name="Malay A.D."/>
            <person name="Moran D.A.P."/>
            <person name="Tomita M."/>
            <person name="Numata K."/>
            <person name="Arakawa K."/>
        </authorList>
    </citation>
    <scope>NUCLEOTIDE SEQUENCE</scope>
</reference>
<dbReference type="Pfam" id="PF00053">
    <property type="entry name" value="EGF_laminin"/>
    <property type="match status" value="1"/>
</dbReference>
<organism evidence="7 8">
    <name type="scientific">Trichonephila clavata</name>
    <name type="common">Joro spider</name>
    <name type="synonym">Nephila clavata</name>
    <dbReference type="NCBI Taxonomy" id="2740835"/>
    <lineage>
        <taxon>Eukaryota</taxon>
        <taxon>Metazoa</taxon>
        <taxon>Ecdysozoa</taxon>
        <taxon>Arthropoda</taxon>
        <taxon>Chelicerata</taxon>
        <taxon>Arachnida</taxon>
        <taxon>Araneae</taxon>
        <taxon>Araneomorphae</taxon>
        <taxon>Entelegynae</taxon>
        <taxon>Araneoidea</taxon>
        <taxon>Nephilidae</taxon>
        <taxon>Trichonephila</taxon>
    </lineage>
</organism>
<dbReference type="PROSITE" id="PS01248">
    <property type="entry name" value="EGF_LAM_1"/>
    <property type="match status" value="1"/>
</dbReference>
<name>A0A8X6LHK3_TRICU</name>
<gene>
    <name evidence="7" type="primary">creld2</name>
    <name evidence="7" type="ORF">TNCT_71351</name>
</gene>
<feature type="signal peptide" evidence="5">
    <location>
        <begin position="1"/>
        <end position="19"/>
    </location>
</feature>
<feature type="disulfide bond" evidence="3">
    <location>
        <begin position="185"/>
        <end position="194"/>
    </location>
</feature>
<dbReference type="InterPro" id="IPR002049">
    <property type="entry name" value="LE_dom"/>
</dbReference>
<proteinExistence type="predicted"/>
<accession>A0A8X6LHK3</accession>
<dbReference type="OrthoDB" id="19903at2759"/>
<dbReference type="CDD" id="cd00055">
    <property type="entry name" value="EGF_Lam"/>
    <property type="match status" value="1"/>
</dbReference>
<dbReference type="PROSITE" id="PS50026">
    <property type="entry name" value="EGF_3"/>
    <property type="match status" value="1"/>
</dbReference>
<dbReference type="Gene3D" id="2.10.220.10">
    <property type="entry name" value="Hormone Receptor, Insulin-like Growth Factor Receptor 1, Chain A, domain 2"/>
    <property type="match status" value="1"/>
</dbReference>
<feature type="chain" id="PRO_5036474154" evidence="5">
    <location>
        <begin position="20"/>
        <end position="379"/>
    </location>
</feature>
<evidence type="ECO:0000256" key="2">
    <source>
        <dbReference type="ARBA" id="ARBA00023157"/>
    </source>
</evidence>
<keyword evidence="5" id="KW-0732">Signal</keyword>
<dbReference type="GO" id="GO:0005509">
    <property type="term" value="F:calcium ion binding"/>
    <property type="evidence" value="ECO:0007669"/>
    <property type="project" value="InterPro"/>
</dbReference>
<evidence type="ECO:0000313" key="8">
    <source>
        <dbReference type="Proteomes" id="UP000887116"/>
    </source>
</evidence>
<dbReference type="SMART" id="SM00181">
    <property type="entry name" value="EGF"/>
    <property type="match status" value="2"/>
</dbReference>
<dbReference type="EMBL" id="BMAO01026496">
    <property type="protein sequence ID" value="GFR10105.1"/>
    <property type="molecule type" value="Genomic_DNA"/>
</dbReference>
<dbReference type="PROSITE" id="PS01187">
    <property type="entry name" value="EGF_CA"/>
    <property type="match status" value="1"/>
</dbReference>